<evidence type="ECO:0000313" key="2">
    <source>
        <dbReference type="Proteomes" id="UP000035642"/>
    </source>
</evidence>
<reference evidence="3" key="2">
    <citation type="submission" date="2017-02" db="UniProtKB">
        <authorList>
            <consortium name="WormBaseParasite"/>
        </authorList>
    </citation>
    <scope>IDENTIFICATION</scope>
</reference>
<evidence type="ECO:0000259" key="1">
    <source>
        <dbReference type="Pfam" id="PF24678"/>
    </source>
</evidence>
<dbReference type="Pfam" id="PF24678">
    <property type="entry name" value="DUF7658"/>
    <property type="match status" value="1"/>
</dbReference>
<sequence>MRSRSILGAGLVSTLNNKNFVFNEPGIFKLLHAHKTSSTPEVQIQVRMERFPDRSVDFGSLDISQRDLVQPTNATVVTGVVLSSDAADRVHVVLRKDTFRQRYKTAIIVGNVIRYFDSMHIQRFRGVTVYVNNVEKGQSEIYVVLDEAQIGVRIRESYAIDIDRKFNYMESLGLLDLQISIPPQYKVFSIGAVPRAADSPRVEGLINPFPNEPFQQQSTLRWSNVNDPNIRAELMKYKIKGEMELMNVNLQADDVSDLFASRSDRENLFQAFADHYLKGPVYKTASKYQSSRYAFHPQTETDFKNFLAFCRTPRRDPDYEYPEERQQYLRCPADLGSLESDCANDVACLYDAVMLQVPLNNRPASDFILEFHVLLTT</sequence>
<accession>A0A0K0D0G9</accession>
<dbReference type="AlphaFoldDB" id="A0A0K0D0G9"/>
<protein>
    <submittedName>
        <fullName evidence="3">VWFD domain-containing protein</fullName>
    </submittedName>
</protein>
<organism evidence="2 3">
    <name type="scientific">Angiostrongylus cantonensis</name>
    <name type="common">Rat lungworm</name>
    <dbReference type="NCBI Taxonomy" id="6313"/>
    <lineage>
        <taxon>Eukaryota</taxon>
        <taxon>Metazoa</taxon>
        <taxon>Ecdysozoa</taxon>
        <taxon>Nematoda</taxon>
        <taxon>Chromadorea</taxon>
        <taxon>Rhabditida</taxon>
        <taxon>Rhabditina</taxon>
        <taxon>Rhabditomorpha</taxon>
        <taxon>Strongyloidea</taxon>
        <taxon>Metastrongylidae</taxon>
        <taxon>Angiostrongylus</taxon>
    </lineage>
</organism>
<reference evidence="2" key="1">
    <citation type="submission" date="2012-09" db="EMBL/GenBank/DDBJ databases">
        <authorList>
            <person name="Martin A.A."/>
        </authorList>
    </citation>
    <scope>NUCLEOTIDE SEQUENCE</scope>
</reference>
<dbReference type="Proteomes" id="UP000035642">
    <property type="component" value="Unassembled WGS sequence"/>
</dbReference>
<proteinExistence type="predicted"/>
<dbReference type="WBParaSite" id="ACAC_0000355701-mRNA-1">
    <property type="protein sequence ID" value="ACAC_0000355701-mRNA-1"/>
    <property type="gene ID" value="ACAC_0000355701"/>
</dbReference>
<keyword evidence="2" id="KW-1185">Reference proteome</keyword>
<evidence type="ECO:0000313" key="3">
    <source>
        <dbReference type="WBParaSite" id="ACAC_0000355701-mRNA-1"/>
    </source>
</evidence>
<dbReference type="InterPro" id="IPR056075">
    <property type="entry name" value="DUF7658"/>
</dbReference>
<feature type="domain" description="DUF7658" evidence="1">
    <location>
        <begin position="112"/>
        <end position="357"/>
    </location>
</feature>
<name>A0A0K0D0G9_ANGCA</name>